<keyword evidence="7 12" id="KW-0822">Tryptophan biosynthesis</keyword>
<keyword evidence="9 12" id="KW-0057">Aromatic amino acid biosynthesis</keyword>
<dbReference type="NCBIfam" id="TIGR00263">
    <property type="entry name" value="trpB"/>
    <property type="match status" value="1"/>
</dbReference>
<dbReference type="SUPFAM" id="SSF53686">
    <property type="entry name" value="Tryptophan synthase beta subunit-like PLP-dependent enzymes"/>
    <property type="match status" value="1"/>
</dbReference>
<keyword evidence="15" id="KW-1185">Reference proteome</keyword>
<evidence type="ECO:0000259" key="13">
    <source>
        <dbReference type="Pfam" id="PF00291"/>
    </source>
</evidence>
<comment type="similarity">
    <text evidence="4 12">Belongs to the TrpB family.</text>
</comment>
<dbReference type="InterPro" id="IPR001926">
    <property type="entry name" value="TrpB-like_PALP"/>
</dbReference>
<dbReference type="CDD" id="cd06446">
    <property type="entry name" value="Trp-synth_B"/>
    <property type="match status" value="1"/>
</dbReference>
<dbReference type="UniPathway" id="UPA00035">
    <property type="reaction ID" value="UER00044"/>
</dbReference>
<dbReference type="RefSeq" id="WP_075608925.1">
    <property type="nucleotide sequence ID" value="NZ_CP052766.1"/>
</dbReference>
<evidence type="ECO:0000256" key="12">
    <source>
        <dbReference type="HAMAP-Rule" id="MF_00133"/>
    </source>
</evidence>
<evidence type="ECO:0000256" key="7">
    <source>
        <dbReference type="ARBA" id="ARBA00022822"/>
    </source>
</evidence>
<proteinExistence type="inferred from homology"/>
<dbReference type="EMBL" id="CP052766">
    <property type="protein sequence ID" value="QJR79762.1"/>
    <property type="molecule type" value="Genomic_DNA"/>
</dbReference>
<dbReference type="OrthoDB" id="9766131at2"/>
<dbReference type="GO" id="GO:0004834">
    <property type="term" value="F:tryptophan synthase activity"/>
    <property type="evidence" value="ECO:0007669"/>
    <property type="project" value="UniProtKB-UniRule"/>
</dbReference>
<dbReference type="PANTHER" id="PTHR48077:SF3">
    <property type="entry name" value="TRYPTOPHAN SYNTHASE"/>
    <property type="match status" value="1"/>
</dbReference>
<dbReference type="FunFam" id="3.40.50.1100:FF:000004">
    <property type="entry name" value="Tryptophan synthase beta chain"/>
    <property type="match status" value="1"/>
</dbReference>
<reference evidence="14 15" key="2">
    <citation type="submission" date="2020-04" db="EMBL/GenBank/DDBJ databases">
        <title>Complete genome sequence of Alteromonas pelagimontana 5.12T.</title>
        <authorList>
            <person name="Sinha R.K."/>
            <person name="Krishnan K.P."/>
            <person name="Kurian J.P."/>
        </authorList>
    </citation>
    <scope>NUCLEOTIDE SEQUENCE [LARGE SCALE GENOMIC DNA]</scope>
    <source>
        <strain evidence="14 15">5.12</strain>
    </source>
</reference>
<gene>
    <name evidence="12 14" type="primary">trpB</name>
    <name evidence="14" type="ORF">CA267_002600</name>
</gene>
<comment type="function">
    <text evidence="2 12">The beta subunit is responsible for the synthesis of L-tryptophan from indole and L-serine.</text>
</comment>
<dbReference type="InterPro" id="IPR006653">
    <property type="entry name" value="Trp_synth_b_CS"/>
</dbReference>
<feature type="modified residue" description="N6-(pyridoxal phosphate)lysine" evidence="12">
    <location>
        <position position="86"/>
    </location>
</feature>
<dbReference type="InterPro" id="IPR036052">
    <property type="entry name" value="TrpB-like_PALP_sf"/>
</dbReference>
<sequence length="395" mass="42566">MNQLDAKFGDYGGMYVPELLIPALDQLEQAFLEAKDDAEFNREFQSLLKDYAGRPTAMTLTRNLVSNPKVKLYLKREDLLHGGAHKTNQVLGQVLLAKRMGKTEIIAETGAGQHGTATALACALLGLKARVYMGAKDVERQAPNVFRMRLMGTEVIPVSAGSGTLKDAVNEALRDWSANYDTAHYLLGTAAGPHPFPTIVREFHRMIGEETRTQIMEKEGRLPDAVVACVGGGSNAIGMFADFIDEPSVRLVGVEPAGKGLHTKAHGATICTGSKGILHGAFTYIMQDEEGQIEESYSVSAGLDYPGVGPQHAHLADIGRAEYVAVTDEEALNAFKLLARKEGIIPALESSHALAHALNMADEAESETIIVVNLSGRGDKDLAHVTKILGEDLHE</sequence>
<evidence type="ECO:0000256" key="9">
    <source>
        <dbReference type="ARBA" id="ARBA00023141"/>
    </source>
</evidence>
<evidence type="ECO:0000313" key="15">
    <source>
        <dbReference type="Proteomes" id="UP000219285"/>
    </source>
</evidence>
<dbReference type="HAMAP" id="MF_00133">
    <property type="entry name" value="Trp_synth_beta"/>
    <property type="match status" value="1"/>
</dbReference>
<accession>A0A6M4M9C6</accession>
<dbReference type="Gene3D" id="3.40.50.1100">
    <property type="match status" value="2"/>
</dbReference>
<evidence type="ECO:0000256" key="1">
    <source>
        <dbReference type="ARBA" id="ARBA00001933"/>
    </source>
</evidence>
<evidence type="ECO:0000256" key="4">
    <source>
        <dbReference type="ARBA" id="ARBA00009982"/>
    </source>
</evidence>
<dbReference type="EC" id="4.2.1.20" evidence="12"/>
<protein>
    <recommendedName>
        <fullName evidence="12">Tryptophan synthase beta chain</fullName>
        <ecNumber evidence="12">4.2.1.20</ecNumber>
    </recommendedName>
</protein>
<evidence type="ECO:0000256" key="5">
    <source>
        <dbReference type="ARBA" id="ARBA00011270"/>
    </source>
</evidence>
<dbReference type="PIRSF" id="PIRSF001413">
    <property type="entry name" value="Trp_syn_beta"/>
    <property type="match status" value="1"/>
</dbReference>
<keyword evidence="10 12" id="KW-0456">Lyase</keyword>
<dbReference type="GO" id="GO:0005737">
    <property type="term" value="C:cytoplasm"/>
    <property type="evidence" value="ECO:0007669"/>
    <property type="project" value="TreeGrafter"/>
</dbReference>
<dbReference type="InterPro" id="IPR006654">
    <property type="entry name" value="Trp_synth_beta"/>
</dbReference>
<keyword evidence="6 12" id="KW-0028">Amino-acid biosynthesis</keyword>
<reference evidence="15" key="1">
    <citation type="submission" date="2014-12" db="EMBL/GenBank/DDBJ databases">
        <title>Complete genome sequence of a multi-drug resistant Klebsiella pneumoniae.</title>
        <authorList>
            <person name="Hua X."/>
            <person name="Chen Q."/>
            <person name="Li X."/>
            <person name="Feng Y."/>
            <person name="Ruan Z."/>
            <person name="Yu Y."/>
        </authorList>
    </citation>
    <scope>NUCLEOTIDE SEQUENCE [LARGE SCALE GENOMIC DNA]</scope>
    <source>
        <strain evidence="15">5.12</strain>
    </source>
</reference>
<dbReference type="PANTHER" id="PTHR48077">
    <property type="entry name" value="TRYPTOPHAN SYNTHASE-RELATED"/>
    <property type="match status" value="1"/>
</dbReference>
<organism evidence="14 15">
    <name type="scientific">Alteromonas pelagimontana</name>
    <dbReference type="NCBI Taxonomy" id="1858656"/>
    <lineage>
        <taxon>Bacteria</taxon>
        <taxon>Pseudomonadati</taxon>
        <taxon>Pseudomonadota</taxon>
        <taxon>Gammaproteobacteria</taxon>
        <taxon>Alteromonadales</taxon>
        <taxon>Alteromonadaceae</taxon>
        <taxon>Alteromonas/Salinimonas group</taxon>
        <taxon>Alteromonas</taxon>
    </lineage>
</organism>
<feature type="domain" description="Tryptophan synthase beta chain-like PALP" evidence="13">
    <location>
        <begin position="52"/>
        <end position="376"/>
    </location>
</feature>
<comment type="pathway">
    <text evidence="3 12">Amino-acid biosynthesis; L-tryptophan biosynthesis; L-tryptophan from chorismate: step 5/5.</text>
</comment>
<dbReference type="InterPro" id="IPR023026">
    <property type="entry name" value="Trp_synth_beta/beta-like"/>
</dbReference>
<evidence type="ECO:0000256" key="8">
    <source>
        <dbReference type="ARBA" id="ARBA00022898"/>
    </source>
</evidence>
<comment type="cofactor">
    <cofactor evidence="1 12">
        <name>pyridoxal 5'-phosphate</name>
        <dbReference type="ChEBI" id="CHEBI:597326"/>
    </cofactor>
</comment>
<dbReference type="AlphaFoldDB" id="A0A6M4M9C6"/>
<evidence type="ECO:0000256" key="2">
    <source>
        <dbReference type="ARBA" id="ARBA00002786"/>
    </source>
</evidence>
<name>A0A6M4M9C6_9ALTE</name>
<evidence type="ECO:0000256" key="3">
    <source>
        <dbReference type="ARBA" id="ARBA00004733"/>
    </source>
</evidence>
<evidence type="ECO:0000256" key="6">
    <source>
        <dbReference type="ARBA" id="ARBA00022605"/>
    </source>
</evidence>
<evidence type="ECO:0000313" key="14">
    <source>
        <dbReference type="EMBL" id="QJR79762.1"/>
    </source>
</evidence>
<keyword evidence="8 12" id="KW-0663">Pyridoxal phosphate</keyword>
<dbReference type="KEGG" id="apel:CA267_002600"/>
<dbReference type="Proteomes" id="UP000219285">
    <property type="component" value="Chromosome"/>
</dbReference>
<evidence type="ECO:0000256" key="10">
    <source>
        <dbReference type="ARBA" id="ARBA00023239"/>
    </source>
</evidence>
<comment type="subunit">
    <text evidence="5 12">Tetramer of two alpha and two beta chains.</text>
</comment>
<dbReference type="FunFam" id="3.40.50.1100:FF:000001">
    <property type="entry name" value="Tryptophan synthase beta chain"/>
    <property type="match status" value="1"/>
</dbReference>
<evidence type="ECO:0000256" key="11">
    <source>
        <dbReference type="ARBA" id="ARBA00049047"/>
    </source>
</evidence>
<dbReference type="Pfam" id="PF00291">
    <property type="entry name" value="PALP"/>
    <property type="match status" value="1"/>
</dbReference>
<dbReference type="PROSITE" id="PS00168">
    <property type="entry name" value="TRP_SYNTHASE_BETA"/>
    <property type="match status" value="1"/>
</dbReference>
<comment type="catalytic activity">
    <reaction evidence="11 12">
        <text>(1S,2R)-1-C-(indol-3-yl)glycerol 3-phosphate + L-serine = D-glyceraldehyde 3-phosphate + L-tryptophan + H2O</text>
        <dbReference type="Rhea" id="RHEA:10532"/>
        <dbReference type="ChEBI" id="CHEBI:15377"/>
        <dbReference type="ChEBI" id="CHEBI:33384"/>
        <dbReference type="ChEBI" id="CHEBI:57912"/>
        <dbReference type="ChEBI" id="CHEBI:58866"/>
        <dbReference type="ChEBI" id="CHEBI:59776"/>
        <dbReference type="EC" id="4.2.1.20"/>
    </reaction>
</comment>